<evidence type="ECO:0000313" key="3">
    <source>
        <dbReference type="EMBL" id="GEU61722.1"/>
    </source>
</evidence>
<feature type="compositionally biased region" description="Low complexity" evidence="1">
    <location>
        <begin position="555"/>
        <end position="565"/>
    </location>
</feature>
<evidence type="ECO:0000256" key="1">
    <source>
        <dbReference type="SAM" id="MobiDB-lite"/>
    </source>
</evidence>
<comment type="caution">
    <text evidence="3">The sequence shown here is derived from an EMBL/GenBank/DDBJ whole genome shotgun (WGS) entry which is preliminary data.</text>
</comment>
<organism evidence="3">
    <name type="scientific">Tanacetum cinerariifolium</name>
    <name type="common">Dalmatian daisy</name>
    <name type="synonym">Chrysanthemum cinerariifolium</name>
    <dbReference type="NCBI Taxonomy" id="118510"/>
    <lineage>
        <taxon>Eukaryota</taxon>
        <taxon>Viridiplantae</taxon>
        <taxon>Streptophyta</taxon>
        <taxon>Embryophyta</taxon>
        <taxon>Tracheophyta</taxon>
        <taxon>Spermatophyta</taxon>
        <taxon>Magnoliopsida</taxon>
        <taxon>eudicotyledons</taxon>
        <taxon>Gunneridae</taxon>
        <taxon>Pentapetalae</taxon>
        <taxon>asterids</taxon>
        <taxon>campanulids</taxon>
        <taxon>Asterales</taxon>
        <taxon>Asteraceae</taxon>
        <taxon>Asteroideae</taxon>
        <taxon>Anthemideae</taxon>
        <taxon>Anthemidinae</taxon>
        <taxon>Tanacetum</taxon>
    </lineage>
</organism>
<feature type="compositionally biased region" description="Polar residues" evidence="1">
    <location>
        <begin position="566"/>
        <end position="582"/>
    </location>
</feature>
<dbReference type="Pfam" id="PF07727">
    <property type="entry name" value="RVT_2"/>
    <property type="match status" value="1"/>
</dbReference>
<accession>A0A6L2LMJ8</accession>
<dbReference type="InterPro" id="IPR013103">
    <property type="entry name" value="RVT_2"/>
</dbReference>
<evidence type="ECO:0000259" key="2">
    <source>
        <dbReference type="Pfam" id="PF07727"/>
    </source>
</evidence>
<proteinExistence type="predicted"/>
<feature type="region of interest" description="Disordered" evidence="1">
    <location>
        <begin position="555"/>
        <end position="594"/>
    </location>
</feature>
<protein>
    <recommendedName>
        <fullName evidence="2">Reverse transcriptase Ty1/copia-type domain-containing protein</fullName>
    </recommendedName>
</protein>
<dbReference type="CDD" id="cd09272">
    <property type="entry name" value="RNase_HI_RT_Ty1"/>
    <property type="match status" value="1"/>
</dbReference>
<dbReference type="PANTHER" id="PTHR11439:SF483">
    <property type="entry name" value="PEPTIDE SYNTHASE GLIP-LIKE, PUTATIVE (AFU_ORTHOLOGUE AFUA_3G12920)-RELATED"/>
    <property type="match status" value="1"/>
</dbReference>
<dbReference type="PANTHER" id="PTHR11439">
    <property type="entry name" value="GAG-POL-RELATED RETROTRANSPOSON"/>
    <property type="match status" value="1"/>
</dbReference>
<name>A0A6L2LMJ8_TANCI</name>
<reference evidence="3" key="1">
    <citation type="journal article" date="2019" name="Sci. Rep.">
        <title>Draft genome of Tanacetum cinerariifolium, the natural source of mosquito coil.</title>
        <authorList>
            <person name="Yamashiro T."/>
            <person name="Shiraishi A."/>
            <person name="Satake H."/>
            <person name="Nakayama K."/>
        </authorList>
    </citation>
    <scope>NUCLEOTIDE SEQUENCE</scope>
</reference>
<dbReference type="EMBL" id="BKCJ010004552">
    <property type="protein sequence ID" value="GEU61722.1"/>
    <property type="molecule type" value="Genomic_DNA"/>
</dbReference>
<sequence>MNIYNMKLEQFQVNPKFLNTLPPEWSKFVTDVKLVRDLHTKNVNQLHAYLGQHEIDVNKVCLMHERNSDLLALVATHQMTQSPYQTHQHSYQNSQFQSQVSPYHSLQYGSPYQSQQYSHNQSSTPLSITYPSNEFQSSVHHNVYSPSSILQVEYALSVNQQPEFSQPDAGLIVPVFQKGDDPIDAINYMMSFLTAVVTSRYPTTNNQLRNLSNPRQQTTINNGRVNLQPIQGRQTSFAAVQAQANGQIQHEEELAFLADPGIAEAQPTQTVITHNAAYQANDLDAYYSDCDEINTTKAALMANLSHYGSHDLVESVEIDDIKQTFSEHLKEKESLMQMVTLLKTNFQKEESRNIDREIALEERIKHQDDIIFKRGQSAHTVHMLTKPSFFYDHTTKQALGFQNPFYLKKAQQLEPKLYDGNVIEKTNAIVICDSEETLMLAEGSRSKIILKQKDHMMSENRVNTTPIDYAVLNQLSQNFKKCSGLALHEITSATISSGLMPNLTSSTPFVPPSRTDWDMLFQPLYDELLTPLPSVDHPTPKVIAPVVEVVALEPTASTGSPTSTTVNQDAPSPSNSQTTPKTQFPIIPNDVKDDNHDLDVSHMNNDPFFGILILEGSSDQSSSADVIHTVVHPDHQISEHNSKWTKDHPLENIISKLARPVSTRLQLHEQALFYYYDAFLTSVEPKMYKDALTQSCWIEAMQEELNKFERLELDELGGILNNKAQLVARGYRQEKGIDFEESFASVARLEDIRIFLAFVAHKNIVVYQMDVKTAFLNGNLREEVYISQPDGFVGPDNPNHVYKLKKALYRLKQAPRAWYDMISLFLISKGSVDPTRSSVEIATTNFCFESCDPVDTPMVEKSKLDEDKEGKVVDPSHYRSAYQKALTCGQKDFSVSTRNRQPGSMVSEGFFDCSNSICNADHAGCRDTRRSTSGSLQFLGDRLISWSSKRQKSDAISNTKAEYIALFGCCAQIPWMKSQLTDYGLEFNKIPMYCDNKSAIALCCNNVQHFRPKQIDIRYHFIKEHVENEFVDVDIYDHLYLFTVTKFSKKCEDCLFKRGVTRRFSLLGKKVEAIPKSAWIEKDQIDNFLKERRLMRSLEKFDCDQIPKRATMYLNLWSYKAVRHMYSNLMIQPEPEESTQGYALVSVEVLRSILMDWQVTPTKRGQMTKPYSSSRFIANCFNVGYLKMERRSVKVKELQERCIIKAFQVIKSRKKTIPLRDIISQLPMSIVITTSPFILPIEDPEDSLIMGNEDLNTIPEKESDEVITSSIENLVPIPNESKDTSGSDNECDLHACDDFSPINIPEGKSVTFSNPLFDSNDDFTSSDDESLSDEGVLEDNVKIYSNPLFEFNDEYSSSDVNALFDEVLEDIESKASYDSNLDDPALLVTPLFESNEDECFNPGGDVDEINVFDILSNFKDGYYDSEGDVLYLESLISDDTTPNLFPEVFLDHDSRSLNDINDLKIMVKVFNLGIPEKFFSPTYVSLPFKDCHYLFLTYVIQIFLPYFTYLVDSPFLLSSGSEDTIFDPGISAFHFSSLESMASHRSGTFMCFNFYPNILNESQMEICSSTRFNPNITMIWGESS</sequence>
<gene>
    <name evidence="3" type="ORF">Tci_033700</name>
</gene>
<feature type="domain" description="Reverse transcriptase Ty1/copia-type" evidence="2">
    <location>
        <begin position="722"/>
        <end position="828"/>
    </location>
</feature>